<proteinExistence type="predicted"/>
<dbReference type="Proteomes" id="UP001597483">
    <property type="component" value="Unassembled WGS sequence"/>
</dbReference>
<dbReference type="EMBL" id="JBHUKS010000006">
    <property type="protein sequence ID" value="MFD2467860.1"/>
    <property type="molecule type" value="Genomic_DNA"/>
</dbReference>
<dbReference type="InterPro" id="IPR006076">
    <property type="entry name" value="FAD-dep_OxRdtase"/>
</dbReference>
<dbReference type="Pfam" id="PF01266">
    <property type="entry name" value="DAO"/>
    <property type="match status" value="1"/>
</dbReference>
<evidence type="ECO:0000313" key="3">
    <source>
        <dbReference type="EMBL" id="MFD2467860.1"/>
    </source>
</evidence>
<name>A0ABW5H3W5_9PSEU</name>
<protein>
    <submittedName>
        <fullName evidence="3">NAD(P)/FAD-dependent oxidoreductase</fullName>
        <ecNumber evidence="3">1.-.-.-</ecNumber>
    </submittedName>
</protein>
<sequence>MSDPTAKSTEPEFAAGAERPADASVVIVGNGALGLFLADELIERQMGSVVVVGPSHRDTGASHAAGAMLGCFGETTAESLRTEAARTRFELGVTAHDKWPAALRRLQEFAPSNRPLQTATESHVILNSIGAELDNVNFAAMIDALDQYEKPWTEIDPNDIPGYRPRTEQRALRAIHLPAEGAVDARGVLAALERRLRQRGAIFIDQTVRKLIGSDEEVTAVELADGHRIEAGNVVVAAGVHSESLVRTVLDVPELMPIFPGLGFAMIARRTEGDPFTSVVRTPNRGFACGLHVVPQGDGLEYYGATNRLVHTISSVTWMADVRFLAQYSMHQLDEAVATHEVVNWCSGNRPVTLDGFPTIGWMPLSGLYLMTGTYRDGFHCAPLLAEHVANELQGKSGIIDPIFQPMRKPVETRTVEGSIGEYVEHSLAAWFETGAQAAPQMTTAHLTDYYRTMAVRVYEQLGTDYALGPDILLYAQGNLHGARRVARYLRTSGSAGEAARPAGVGTGTGGKQ</sequence>
<comment type="caution">
    <text evidence="3">The sequence shown here is derived from an EMBL/GenBank/DDBJ whole genome shotgun (WGS) entry which is preliminary data.</text>
</comment>
<dbReference type="Gene3D" id="3.50.50.60">
    <property type="entry name" value="FAD/NAD(P)-binding domain"/>
    <property type="match status" value="1"/>
</dbReference>
<dbReference type="PANTHER" id="PTHR13847:SF289">
    <property type="entry name" value="GLYCINE OXIDASE"/>
    <property type="match status" value="1"/>
</dbReference>
<dbReference type="PANTHER" id="PTHR13847">
    <property type="entry name" value="SARCOSINE DEHYDROGENASE-RELATED"/>
    <property type="match status" value="1"/>
</dbReference>
<dbReference type="Gene3D" id="3.30.9.10">
    <property type="entry name" value="D-Amino Acid Oxidase, subunit A, domain 2"/>
    <property type="match status" value="1"/>
</dbReference>
<gene>
    <name evidence="3" type="ORF">ACFSVL_10670</name>
</gene>
<dbReference type="GO" id="GO:0016491">
    <property type="term" value="F:oxidoreductase activity"/>
    <property type="evidence" value="ECO:0007669"/>
    <property type="project" value="UniProtKB-KW"/>
</dbReference>
<evidence type="ECO:0000259" key="2">
    <source>
        <dbReference type="Pfam" id="PF01266"/>
    </source>
</evidence>
<organism evidence="3 4">
    <name type="scientific">Amycolatopsis silviterrae</name>
    <dbReference type="NCBI Taxonomy" id="1656914"/>
    <lineage>
        <taxon>Bacteria</taxon>
        <taxon>Bacillati</taxon>
        <taxon>Actinomycetota</taxon>
        <taxon>Actinomycetes</taxon>
        <taxon>Pseudonocardiales</taxon>
        <taxon>Pseudonocardiaceae</taxon>
        <taxon>Amycolatopsis</taxon>
    </lineage>
</organism>
<accession>A0ABW5H3W5</accession>
<dbReference type="RefSeq" id="WP_378302966.1">
    <property type="nucleotide sequence ID" value="NZ_JBHUKS010000006.1"/>
</dbReference>
<evidence type="ECO:0000313" key="4">
    <source>
        <dbReference type="Proteomes" id="UP001597483"/>
    </source>
</evidence>
<dbReference type="InterPro" id="IPR036188">
    <property type="entry name" value="FAD/NAD-bd_sf"/>
</dbReference>
<evidence type="ECO:0000256" key="1">
    <source>
        <dbReference type="ARBA" id="ARBA00023002"/>
    </source>
</evidence>
<keyword evidence="1 3" id="KW-0560">Oxidoreductase</keyword>
<reference evidence="4" key="1">
    <citation type="journal article" date="2019" name="Int. J. Syst. Evol. Microbiol.">
        <title>The Global Catalogue of Microorganisms (GCM) 10K type strain sequencing project: providing services to taxonomists for standard genome sequencing and annotation.</title>
        <authorList>
            <consortium name="The Broad Institute Genomics Platform"/>
            <consortium name="The Broad Institute Genome Sequencing Center for Infectious Disease"/>
            <person name="Wu L."/>
            <person name="Ma J."/>
        </authorList>
    </citation>
    <scope>NUCLEOTIDE SEQUENCE [LARGE SCALE GENOMIC DNA]</scope>
    <source>
        <strain evidence="4">CGMCC 4.7641</strain>
    </source>
</reference>
<keyword evidence="4" id="KW-1185">Reference proteome</keyword>
<feature type="domain" description="FAD dependent oxidoreductase" evidence="2">
    <location>
        <begin position="25"/>
        <end position="391"/>
    </location>
</feature>
<dbReference type="SUPFAM" id="SSF51905">
    <property type="entry name" value="FAD/NAD(P)-binding domain"/>
    <property type="match status" value="1"/>
</dbReference>
<dbReference type="EC" id="1.-.-.-" evidence="3"/>